<evidence type="ECO:0000313" key="3">
    <source>
        <dbReference type="Ensembl" id="ENSHHUP00000004524.1"/>
    </source>
</evidence>
<feature type="region of interest" description="Disordered" evidence="1">
    <location>
        <begin position="50"/>
        <end position="80"/>
    </location>
</feature>
<reference evidence="3" key="3">
    <citation type="submission" date="2025-09" db="UniProtKB">
        <authorList>
            <consortium name="Ensembl"/>
        </authorList>
    </citation>
    <scope>IDENTIFICATION</scope>
</reference>
<dbReference type="Ensembl" id="ENSHHUT00000004676.1">
    <property type="protein sequence ID" value="ENSHHUP00000004524.1"/>
    <property type="gene ID" value="ENSHHUG00000002824.1"/>
</dbReference>
<evidence type="ECO:0000313" key="4">
    <source>
        <dbReference type="Proteomes" id="UP000314982"/>
    </source>
</evidence>
<name>A0A4W5JXG5_9TELE</name>
<evidence type="ECO:0000256" key="1">
    <source>
        <dbReference type="SAM" id="MobiDB-lite"/>
    </source>
</evidence>
<feature type="domain" description="Cytoplasmic activation/proliferation-associated protein-1 C term" evidence="2">
    <location>
        <begin position="1"/>
        <end position="85"/>
    </location>
</feature>
<proteinExistence type="predicted"/>
<sequence length="99" mass="11298">MQVVFNLNAHVPPTNEALKRNHFPRSCRQGFCSQAEYFVEQPDIQQDALQSEGFHNQDQDMSSAVSHQEQLSQGPGFGRPGQSIYLRIIFILTVAHKWL</sequence>
<dbReference type="InterPro" id="IPR022070">
    <property type="entry name" value="Caprin-1_C"/>
</dbReference>
<dbReference type="Pfam" id="PF12287">
    <property type="entry name" value="Caprin-1_C"/>
    <property type="match status" value="1"/>
</dbReference>
<accession>A0A4W5JXG5</accession>
<keyword evidence="4" id="KW-1185">Reference proteome</keyword>
<protein>
    <recommendedName>
        <fullName evidence="2">Cytoplasmic activation/proliferation-associated protein-1 C term domain-containing protein</fullName>
    </recommendedName>
</protein>
<organism evidence="3 4">
    <name type="scientific">Hucho hucho</name>
    <name type="common">huchen</name>
    <dbReference type="NCBI Taxonomy" id="62062"/>
    <lineage>
        <taxon>Eukaryota</taxon>
        <taxon>Metazoa</taxon>
        <taxon>Chordata</taxon>
        <taxon>Craniata</taxon>
        <taxon>Vertebrata</taxon>
        <taxon>Euteleostomi</taxon>
        <taxon>Actinopterygii</taxon>
        <taxon>Neopterygii</taxon>
        <taxon>Teleostei</taxon>
        <taxon>Protacanthopterygii</taxon>
        <taxon>Salmoniformes</taxon>
        <taxon>Salmonidae</taxon>
        <taxon>Salmoninae</taxon>
        <taxon>Hucho</taxon>
    </lineage>
</organism>
<dbReference type="Proteomes" id="UP000314982">
    <property type="component" value="Unassembled WGS sequence"/>
</dbReference>
<feature type="compositionally biased region" description="Polar residues" evidence="1">
    <location>
        <begin position="50"/>
        <end position="73"/>
    </location>
</feature>
<dbReference type="STRING" id="62062.ENSHHUP00000004524"/>
<evidence type="ECO:0000259" key="2">
    <source>
        <dbReference type="Pfam" id="PF12287"/>
    </source>
</evidence>
<reference evidence="4" key="1">
    <citation type="submission" date="2018-06" db="EMBL/GenBank/DDBJ databases">
        <title>Genome assembly of Danube salmon.</title>
        <authorList>
            <person name="Macqueen D.J."/>
            <person name="Gundappa M.K."/>
        </authorList>
    </citation>
    <scope>NUCLEOTIDE SEQUENCE [LARGE SCALE GENOMIC DNA]</scope>
</reference>
<dbReference type="AlphaFoldDB" id="A0A4W5JXG5"/>
<reference evidence="3" key="2">
    <citation type="submission" date="2025-08" db="UniProtKB">
        <authorList>
            <consortium name="Ensembl"/>
        </authorList>
    </citation>
    <scope>IDENTIFICATION</scope>
</reference>